<name>A0AC58S7Q2_TOBAC</name>
<reference evidence="1" key="1">
    <citation type="journal article" date="2014" name="Nat. Commun.">
        <title>The tobacco genome sequence and its comparison with those of tomato and potato.</title>
        <authorList>
            <person name="Sierro N."/>
            <person name="Battey J.N."/>
            <person name="Ouadi S."/>
            <person name="Bakaher N."/>
            <person name="Bovet L."/>
            <person name="Willig A."/>
            <person name="Goepfert S."/>
            <person name="Peitsch M.C."/>
            <person name="Ivanov N.V."/>
        </authorList>
    </citation>
    <scope>NUCLEOTIDE SEQUENCE [LARGE SCALE GENOMIC DNA]</scope>
</reference>
<accession>A0AC58S7Q2</accession>
<proteinExistence type="predicted"/>
<sequence>MRKHQLFDKHNKYFFGVGRIKYLGHFITTEGVSIDSQKVKTVKKWILLTTIKQLRGFLGLARSYMRFIKGFRVINKLLTDLLKKDNFKWSHVVSTTFEQLKFALTEAPILALSNVIRLL</sequence>
<reference evidence="2" key="2">
    <citation type="submission" date="2025-08" db="UniProtKB">
        <authorList>
            <consortium name="RefSeq"/>
        </authorList>
    </citation>
    <scope>IDENTIFICATION</scope>
    <source>
        <tissue evidence="2">Leaf</tissue>
    </source>
</reference>
<gene>
    <name evidence="2" type="primary">LOC142166243</name>
</gene>
<evidence type="ECO:0000313" key="2">
    <source>
        <dbReference type="RefSeq" id="XP_075081022.1"/>
    </source>
</evidence>
<dbReference type="Proteomes" id="UP000790787">
    <property type="component" value="Chromosome 2"/>
</dbReference>
<protein>
    <submittedName>
        <fullName evidence="2">Mitochondrial protein AtMg00860</fullName>
    </submittedName>
</protein>
<dbReference type="RefSeq" id="XP_075081022.1">
    <property type="nucleotide sequence ID" value="XM_075224921.1"/>
</dbReference>
<evidence type="ECO:0000313" key="1">
    <source>
        <dbReference type="Proteomes" id="UP000790787"/>
    </source>
</evidence>
<organism evidence="1 2">
    <name type="scientific">Nicotiana tabacum</name>
    <name type="common">Common tobacco</name>
    <dbReference type="NCBI Taxonomy" id="4097"/>
    <lineage>
        <taxon>Eukaryota</taxon>
        <taxon>Viridiplantae</taxon>
        <taxon>Streptophyta</taxon>
        <taxon>Embryophyta</taxon>
        <taxon>Tracheophyta</taxon>
        <taxon>Spermatophyta</taxon>
        <taxon>Magnoliopsida</taxon>
        <taxon>eudicotyledons</taxon>
        <taxon>Gunneridae</taxon>
        <taxon>Pentapetalae</taxon>
        <taxon>asterids</taxon>
        <taxon>lamiids</taxon>
        <taxon>Solanales</taxon>
        <taxon>Solanaceae</taxon>
        <taxon>Nicotianoideae</taxon>
        <taxon>Nicotianeae</taxon>
        <taxon>Nicotiana</taxon>
    </lineage>
</organism>
<keyword evidence="1" id="KW-1185">Reference proteome</keyword>